<name>A0ABV8VXB2_9BACI</name>
<proteinExistence type="predicted"/>
<dbReference type="Proteomes" id="UP001595880">
    <property type="component" value="Unassembled WGS sequence"/>
</dbReference>
<keyword evidence="3" id="KW-1185">Reference proteome</keyword>
<dbReference type="RefSeq" id="WP_390200682.1">
    <property type="nucleotide sequence ID" value="NZ_JBHSDV010000006.1"/>
</dbReference>
<feature type="domain" description="SGNH hydrolase-type esterase" evidence="1">
    <location>
        <begin position="390"/>
        <end position="509"/>
    </location>
</feature>
<dbReference type="GO" id="GO:0016787">
    <property type="term" value="F:hydrolase activity"/>
    <property type="evidence" value="ECO:0007669"/>
    <property type="project" value="UniProtKB-KW"/>
</dbReference>
<evidence type="ECO:0000313" key="2">
    <source>
        <dbReference type="EMBL" id="MFC4389151.1"/>
    </source>
</evidence>
<comment type="caution">
    <text evidence="2">The sequence shown here is derived from an EMBL/GenBank/DDBJ whole genome shotgun (WGS) entry which is preliminary data.</text>
</comment>
<dbReference type="Gene3D" id="3.40.50.1110">
    <property type="entry name" value="SGNH hydrolase"/>
    <property type="match status" value="1"/>
</dbReference>
<dbReference type="EMBL" id="JBHSDV010000006">
    <property type="protein sequence ID" value="MFC4389151.1"/>
    <property type="molecule type" value="Genomic_DNA"/>
</dbReference>
<dbReference type="Pfam" id="PF13472">
    <property type="entry name" value="Lipase_GDSL_2"/>
    <property type="match status" value="1"/>
</dbReference>
<protein>
    <submittedName>
        <fullName evidence="2">SGNH/GDSL hydrolase family protein</fullName>
    </submittedName>
</protein>
<dbReference type="SUPFAM" id="SSF52266">
    <property type="entry name" value="SGNH hydrolase"/>
    <property type="match status" value="1"/>
</dbReference>
<sequence length="521" mass="57299">MTVPANIQQLADKVRNEIYGENVRESIAQSMEATAEVAEWSREVAQGIIDGTFDEGLLSTEIENKLNQLEQDYAPTLTAIENEVTTARGEEANLGARMDNITSKLAQKSSKSEVDRLTQQLVPKRYIFGGQLEKLKYSLSNPLEQFTGVVFPGDSIVWGLGATGNPADYNTGRDGTLSDIRDNFASLSFVNNFKRYIGSKYMGGATPDISNWEYSTAGEAIATYSKQHILYPYAGDFSYSETGTIFSTISQASSGSLSGWQLITNIESGVMGEAIIGFPFTGEEFTLSIDSVNNHMSYEVIVDGVSQGIFTTQPGVDGIVAGYDNRRTHTFPYVRNKTVQIKTVKSSYTGVQSLRIGGIIINKTIRITNQGIIGTKAIYYKQRNMTGNTSGDGVAVTSKDNYIFCQLGSNDRMIETTYAKGSNEFKKNLKALVNELETFGEVIMMVANPVANEDPASFSFTMQDARNVVYRLAKENALDFIDNYSIFGNISPTVYTTDGLHPNDLGYEVISRNIINSLEFN</sequence>
<dbReference type="InterPro" id="IPR013830">
    <property type="entry name" value="SGNH_hydro"/>
</dbReference>
<organism evidence="2 3">
    <name type="scientific">Gracilibacillus marinus</name>
    <dbReference type="NCBI Taxonomy" id="630535"/>
    <lineage>
        <taxon>Bacteria</taxon>
        <taxon>Bacillati</taxon>
        <taxon>Bacillota</taxon>
        <taxon>Bacilli</taxon>
        <taxon>Bacillales</taxon>
        <taxon>Bacillaceae</taxon>
        <taxon>Gracilibacillus</taxon>
    </lineage>
</organism>
<accession>A0ABV8VXB2</accession>
<keyword evidence="2" id="KW-0378">Hydrolase</keyword>
<dbReference type="InterPro" id="IPR036514">
    <property type="entry name" value="SGNH_hydro_sf"/>
</dbReference>
<evidence type="ECO:0000259" key="1">
    <source>
        <dbReference type="Pfam" id="PF13472"/>
    </source>
</evidence>
<reference evidence="3" key="1">
    <citation type="journal article" date="2019" name="Int. J. Syst. Evol. Microbiol.">
        <title>The Global Catalogue of Microorganisms (GCM) 10K type strain sequencing project: providing services to taxonomists for standard genome sequencing and annotation.</title>
        <authorList>
            <consortium name="The Broad Institute Genomics Platform"/>
            <consortium name="The Broad Institute Genome Sequencing Center for Infectious Disease"/>
            <person name="Wu L."/>
            <person name="Ma J."/>
        </authorList>
    </citation>
    <scope>NUCLEOTIDE SEQUENCE [LARGE SCALE GENOMIC DNA]</scope>
    <source>
        <strain evidence="3">KACC 14058</strain>
    </source>
</reference>
<evidence type="ECO:0000313" key="3">
    <source>
        <dbReference type="Proteomes" id="UP001595880"/>
    </source>
</evidence>
<gene>
    <name evidence="2" type="ORF">ACFOZ1_15320</name>
</gene>